<dbReference type="Pfam" id="PF05843">
    <property type="entry name" value="Suf"/>
    <property type="match status" value="1"/>
</dbReference>
<dbReference type="Proteomes" id="UP000007305">
    <property type="component" value="Chromosome 7"/>
</dbReference>
<dbReference type="InParanoid" id="A0A804Q698"/>
<reference evidence="6" key="2">
    <citation type="submission" date="2019-07" db="EMBL/GenBank/DDBJ databases">
        <authorList>
            <person name="Seetharam A."/>
            <person name="Woodhouse M."/>
            <person name="Cannon E."/>
        </authorList>
    </citation>
    <scope>NUCLEOTIDE SEQUENCE [LARGE SCALE GENOMIC DNA]</scope>
    <source>
        <strain evidence="6">cv. B73</strain>
    </source>
</reference>
<dbReference type="InterPro" id="IPR003107">
    <property type="entry name" value="HAT"/>
</dbReference>
<dbReference type="Gene3D" id="1.25.40.10">
    <property type="entry name" value="Tetratricopeptide repeat domain"/>
    <property type="match status" value="2"/>
</dbReference>
<dbReference type="SUPFAM" id="SSF48452">
    <property type="entry name" value="TPR-like"/>
    <property type="match status" value="1"/>
</dbReference>
<evidence type="ECO:0000256" key="3">
    <source>
        <dbReference type="ARBA" id="ARBA00022737"/>
    </source>
</evidence>
<name>A0A804Q698_MAIZE</name>
<dbReference type="InterPro" id="IPR045209">
    <property type="entry name" value="Rrp5"/>
</dbReference>
<dbReference type="SMART" id="SM00386">
    <property type="entry name" value="HAT"/>
    <property type="match status" value="6"/>
</dbReference>
<evidence type="ECO:0000313" key="6">
    <source>
        <dbReference type="EnsemblPlants" id="Zm00001eb302870_P001"/>
    </source>
</evidence>
<dbReference type="PANTHER" id="PTHR23270:SF10">
    <property type="entry name" value="PROTEIN RRP5 HOMOLOG"/>
    <property type="match status" value="1"/>
</dbReference>
<dbReference type="AlphaFoldDB" id="A0A804Q698"/>
<dbReference type="InterPro" id="IPR011990">
    <property type="entry name" value="TPR-like_helical_dom_sf"/>
</dbReference>
<sequence length="253" mass="29970">MEERALQEDIPQTPDDFEKLVRSSPNSSFIWIKYMATLLDLADVKKARAVAERALKTIIPREEEEKLNVWVAYFNLENEYGSPREDAVKKVFQRALQYCDPKKLHLALLAMYERTEQYELADELLDRITKRFKTSCKIWLCRIQFALKQEFKCGVPEEGRSRFELILREYPKRTDLWSVYLDQEIRLGDVEVIRALFERRVACLTLPPKKMQFLFKKYLNFEKSLGKDNERIQLVQQKAIEYVQSSLPSQDNS</sequence>
<comment type="subcellular location">
    <subcellularLocation>
        <location evidence="1">Nucleus</location>
    </subcellularLocation>
</comment>
<dbReference type="Pfam" id="PF23240">
    <property type="entry name" value="HAT_PRP39_N"/>
    <property type="match status" value="1"/>
</dbReference>
<keyword evidence="7" id="KW-1185">Reference proteome</keyword>
<keyword evidence="3" id="KW-0677">Repeat</keyword>
<reference evidence="7" key="1">
    <citation type="submission" date="2015-12" db="EMBL/GenBank/DDBJ databases">
        <title>Update maize B73 reference genome by single molecule sequencing technologies.</title>
        <authorList>
            <consortium name="Maize Genome Sequencing Project"/>
            <person name="Ware D."/>
        </authorList>
    </citation>
    <scope>NUCLEOTIDE SEQUENCE [LARGE SCALE GENOMIC DNA]</scope>
    <source>
        <strain evidence="7">cv. B73</strain>
    </source>
</reference>
<dbReference type="Gramene" id="Zm00001eb302870_T001">
    <property type="protein sequence ID" value="Zm00001eb302870_P001"/>
    <property type="gene ID" value="Zm00001eb302870"/>
</dbReference>
<evidence type="ECO:0000256" key="2">
    <source>
        <dbReference type="ARBA" id="ARBA00022552"/>
    </source>
</evidence>
<organism evidence="6 7">
    <name type="scientific">Zea mays</name>
    <name type="common">Maize</name>
    <dbReference type="NCBI Taxonomy" id="4577"/>
    <lineage>
        <taxon>Eukaryota</taxon>
        <taxon>Viridiplantae</taxon>
        <taxon>Streptophyta</taxon>
        <taxon>Embryophyta</taxon>
        <taxon>Tracheophyta</taxon>
        <taxon>Spermatophyta</taxon>
        <taxon>Magnoliopsida</taxon>
        <taxon>Liliopsida</taxon>
        <taxon>Poales</taxon>
        <taxon>Poaceae</taxon>
        <taxon>PACMAD clade</taxon>
        <taxon>Panicoideae</taxon>
        <taxon>Andropogonodae</taxon>
        <taxon>Andropogoneae</taxon>
        <taxon>Tripsacinae</taxon>
        <taxon>Zea</taxon>
    </lineage>
</organism>
<dbReference type="PANTHER" id="PTHR23270">
    <property type="entry name" value="PROGRAMMED CELL DEATH PROTEIN 11 PRE-RRNA PROCESSING PROTEIN RRP5"/>
    <property type="match status" value="1"/>
</dbReference>
<evidence type="ECO:0000256" key="4">
    <source>
        <dbReference type="ARBA" id="ARBA00023242"/>
    </source>
</evidence>
<protein>
    <recommendedName>
        <fullName evidence="5">Suppressor of forked domain-containing protein</fullName>
    </recommendedName>
</protein>
<keyword evidence="2" id="KW-0698">rRNA processing</keyword>
<reference evidence="6" key="3">
    <citation type="submission" date="2021-05" db="UniProtKB">
        <authorList>
            <consortium name="EnsemblPlants"/>
        </authorList>
    </citation>
    <scope>IDENTIFICATION</scope>
    <source>
        <strain evidence="6">cv. B73</strain>
    </source>
</reference>
<evidence type="ECO:0000313" key="7">
    <source>
        <dbReference type="Proteomes" id="UP000007305"/>
    </source>
</evidence>
<proteinExistence type="predicted"/>
<evidence type="ECO:0000256" key="1">
    <source>
        <dbReference type="ARBA" id="ARBA00004123"/>
    </source>
</evidence>
<dbReference type="InterPro" id="IPR008847">
    <property type="entry name" value="Suf"/>
</dbReference>
<accession>A0A804Q698</accession>
<feature type="domain" description="Suppressor of forked" evidence="5">
    <location>
        <begin position="163"/>
        <end position="245"/>
    </location>
</feature>
<dbReference type="EnsemblPlants" id="Zm00001eb302870_T001">
    <property type="protein sequence ID" value="Zm00001eb302870_P001"/>
    <property type="gene ID" value="Zm00001eb302870"/>
</dbReference>
<keyword evidence="4" id="KW-0539">Nucleus</keyword>
<dbReference type="GO" id="GO:0006364">
    <property type="term" value="P:rRNA processing"/>
    <property type="evidence" value="ECO:0007669"/>
    <property type="project" value="UniProtKB-KW"/>
</dbReference>
<dbReference type="GO" id="GO:0005634">
    <property type="term" value="C:nucleus"/>
    <property type="evidence" value="ECO:0007669"/>
    <property type="project" value="UniProtKB-SubCell"/>
</dbReference>
<evidence type="ECO:0000259" key="5">
    <source>
        <dbReference type="Pfam" id="PF05843"/>
    </source>
</evidence>